<evidence type="ECO:0000313" key="3">
    <source>
        <dbReference type="EMBL" id="MDA4844779.1"/>
    </source>
</evidence>
<proteinExistence type="predicted"/>
<keyword evidence="1" id="KW-1133">Transmembrane helix</keyword>
<evidence type="ECO:0000259" key="2">
    <source>
        <dbReference type="Pfam" id="PF19658"/>
    </source>
</evidence>
<feature type="domain" description="DUF6161" evidence="2">
    <location>
        <begin position="241"/>
        <end position="411"/>
    </location>
</feature>
<dbReference type="RefSeq" id="WP_271088317.1">
    <property type="nucleotide sequence ID" value="NZ_JAPJZH010000003.1"/>
</dbReference>
<feature type="transmembrane region" description="Helical" evidence="1">
    <location>
        <begin position="341"/>
        <end position="363"/>
    </location>
</feature>
<keyword evidence="1" id="KW-0812">Transmembrane</keyword>
<comment type="caution">
    <text evidence="3">The sequence shown here is derived from an EMBL/GenBank/DDBJ whole genome shotgun (WGS) entry which is preliminary data.</text>
</comment>
<accession>A0ABT4VJK2</accession>
<name>A0ABT4VJK2_9HYPH</name>
<keyword evidence="1" id="KW-0472">Membrane</keyword>
<keyword evidence="4" id="KW-1185">Reference proteome</keyword>
<protein>
    <submittedName>
        <fullName evidence="3">DUF6161 domain-containing protein</fullName>
    </submittedName>
</protein>
<evidence type="ECO:0000313" key="4">
    <source>
        <dbReference type="Proteomes" id="UP001148313"/>
    </source>
</evidence>
<dbReference type="EMBL" id="JAPJZH010000003">
    <property type="protein sequence ID" value="MDA4844779.1"/>
    <property type="molecule type" value="Genomic_DNA"/>
</dbReference>
<evidence type="ECO:0000256" key="1">
    <source>
        <dbReference type="SAM" id="Phobius"/>
    </source>
</evidence>
<sequence>MNDTIEAAWNEASDAELTVRAERVFWEFLSLKMGILHGEGNFESQSLYQRTIMQNHIEFIKSMANWLSTNAVPLDQEIRDTLRNLVDANQLPNLLQQPKVYRDGTLLELDASFITEDVRTAFFVSLDNVFANDGGKRQAIQTVAISFIAAYRHYNPNLTNQIVTPSGSPLETGIRFTNSRLAAFEVAKIVAQDPILPSELSDNRMESLKTDVAECIGIVAELQKQIGGLQTTKKVAEDSLKSIETKSSEIHTKIDKLDGPVNAALEKVNLNEARNLWHKREGQYKSALRLSIILLALSFITFVVFIAFFYQQIWGILLRIETEAITAAGDGSGQIAATISAIGRIAIIGAPFGLYIWMVRLLVRFYTRSLVLLDDARQRLTTMDTYLHLIAENAAEHQDRAILLEALFRRAPGQGPDTTEPASMVDMMNLTLGKSDKT</sequence>
<dbReference type="Pfam" id="PF19658">
    <property type="entry name" value="DUF6161"/>
    <property type="match status" value="1"/>
</dbReference>
<reference evidence="3" key="1">
    <citation type="submission" date="2022-11" db="EMBL/GenBank/DDBJ databases">
        <title>Hoeflea poritis sp. nov., isolated from scleractinian coral Porites lutea.</title>
        <authorList>
            <person name="Zhang G."/>
            <person name="Wei Q."/>
            <person name="Cai L."/>
        </authorList>
    </citation>
    <scope>NUCLEOTIDE SEQUENCE</scope>
    <source>
        <strain evidence="3">E7-10</strain>
    </source>
</reference>
<gene>
    <name evidence="3" type="ORF">OOZ53_05430</name>
</gene>
<feature type="transmembrane region" description="Helical" evidence="1">
    <location>
        <begin position="287"/>
        <end position="310"/>
    </location>
</feature>
<organism evidence="3 4">
    <name type="scientific">Hoeflea poritis</name>
    <dbReference type="NCBI Taxonomy" id="2993659"/>
    <lineage>
        <taxon>Bacteria</taxon>
        <taxon>Pseudomonadati</taxon>
        <taxon>Pseudomonadota</taxon>
        <taxon>Alphaproteobacteria</taxon>
        <taxon>Hyphomicrobiales</taxon>
        <taxon>Rhizobiaceae</taxon>
        <taxon>Hoeflea</taxon>
    </lineage>
</organism>
<dbReference type="Proteomes" id="UP001148313">
    <property type="component" value="Unassembled WGS sequence"/>
</dbReference>
<dbReference type="InterPro" id="IPR046159">
    <property type="entry name" value="DUF6161"/>
</dbReference>